<dbReference type="Pfam" id="PF12841">
    <property type="entry name" value="YvrJ"/>
    <property type="match status" value="1"/>
</dbReference>
<accession>A0ABY8ECA4</accession>
<keyword evidence="4" id="KW-1185">Reference proteome</keyword>
<dbReference type="EMBL" id="CP120733">
    <property type="protein sequence ID" value="WFD10541.1"/>
    <property type="molecule type" value="Genomic_DNA"/>
</dbReference>
<reference evidence="3 4" key="1">
    <citation type="submission" date="2023-03" db="EMBL/GenBank/DDBJ databases">
        <title>Complete genome sequence of Tepidibacter sp. SWIR-1, isolated from a deep-sea hydrothermal vent.</title>
        <authorList>
            <person name="Li X."/>
        </authorList>
    </citation>
    <scope>NUCLEOTIDE SEQUENCE [LARGE SCALE GENOMIC DNA]</scope>
    <source>
        <strain evidence="3 4">SWIR-1</strain>
    </source>
</reference>
<keyword evidence="2" id="KW-0472">Membrane</keyword>
<dbReference type="Proteomes" id="UP001222800">
    <property type="component" value="Chromosome"/>
</dbReference>
<protein>
    <submittedName>
        <fullName evidence="3">YvrJ family protein</fullName>
    </submittedName>
</protein>
<evidence type="ECO:0000313" key="4">
    <source>
        <dbReference type="Proteomes" id="UP001222800"/>
    </source>
</evidence>
<evidence type="ECO:0000256" key="1">
    <source>
        <dbReference type="SAM" id="Coils"/>
    </source>
</evidence>
<evidence type="ECO:0000256" key="2">
    <source>
        <dbReference type="SAM" id="Phobius"/>
    </source>
</evidence>
<dbReference type="InterPro" id="IPR024419">
    <property type="entry name" value="YvrJ"/>
</dbReference>
<organism evidence="3 4">
    <name type="scientific">Tepidibacter hydrothermalis</name>
    <dbReference type="NCBI Taxonomy" id="3036126"/>
    <lineage>
        <taxon>Bacteria</taxon>
        <taxon>Bacillati</taxon>
        <taxon>Bacillota</taxon>
        <taxon>Clostridia</taxon>
        <taxon>Peptostreptococcales</taxon>
        <taxon>Peptostreptococcaceae</taxon>
        <taxon>Tepidibacter</taxon>
    </lineage>
</organism>
<proteinExistence type="predicted"/>
<keyword evidence="1" id="KW-0175">Coiled coil</keyword>
<gene>
    <name evidence="3" type="ORF">P4S50_00275</name>
</gene>
<feature type="coiled-coil region" evidence="1">
    <location>
        <begin position="22"/>
        <end position="49"/>
    </location>
</feature>
<sequence length="49" mass="5572">MNELLGLVSNVGFPIVLSIYLLTRIEEKLENLTQSINKLNNVISRIETK</sequence>
<feature type="transmembrane region" description="Helical" evidence="2">
    <location>
        <begin position="6"/>
        <end position="23"/>
    </location>
</feature>
<name>A0ABY8ECA4_9FIRM</name>
<evidence type="ECO:0000313" key="3">
    <source>
        <dbReference type="EMBL" id="WFD10541.1"/>
    </source>
</evidence>
<keyword evidence="2" id="KW-1133">Transmembrane helix</keyword>
<keyword evidence="2" id="KW-0812">Transmembrane</keyword>
<dbReference type="RefSeq" id="WP_277732508.1">
    <property type="nucleotide sequence ID" value="NZ_CP120733.1"/>
</dbReference>